<feature type="active site" evidence="2">
    <location>
        <position position="701"/>
    </location>
</feature>
<feature type="active site" evidence="2">
    <location>
        <position position="658"/>
    </location>
</feature>
<dbReference type="GO" id="GO:0004176">
    <property type="term" value="F:ATP-dependent peptidase activity"/>
    <property type="evidence" value="ECO:0007669"/>
    <property type="project" value="UniProtKB-UniRule"/>
</dbReference>
<dbReference type="InterPro" id="IPR020568">
    <property type="entry name" value="Ribosomal_Su5_D2-typ_SF"/>
</dbReference>
<accession>A0AA37SXR3</accession>
<dbReference type="InterPro" id="IPR046844">
    <property type="entry name" value="Lon-like_helical"/>
</dbReference>
<dbReference type="Gene3D" id="1.10.8.60">
    <property type="match status" value="1"/>
</dbReference>
<evidence type="ECO:0000313" key="5">
    <source>
        <dbReference type="Proteomes" id="UP001156601"/>
    </source>
</evidence>
<dbReference type="GO" id="GO:0004252">
    <property type="term" value="F:serine-type endopeptidase activity"/>
    <property type="evidence" value="ECO:0007669"/>
    <property type="project" value="UniProtKB-UniRule"/>
</dbReference>
<evidence type="ECO:0000256" key="1">
    <source>
        <dbReference type="ARBA" id="ARBA00022670"/>
    </source>
</evidence>
<keyword evidence="1 2" id="KW-0645">Protease</keyword>
<dbReference type="SUPFAM" id="SSF54211">
    <property type="entry name" value="Ribosomal protein S5 domain 2-like"/>
    <property type="match status" value="1"/>
</dbReference>
<gene>
    <name evidence="4" type="ORF">GCM10007852_13920</name>
</gene>
<comment type="similarity">
    <text evidence="2">Belongs to the peptidase S16 family.</text>
</comment>
<protein>
    <recommendedName>
        <fullName evidence="2">endopeptidase La</fullName>
        <ecNumber evidence="2">3.4.21.53</ecNumber>
    </recommendedName>
</protein>
<dbReference type="AlphaFoldDB" id="A0AA37SXR3"/>
<dbReference type="InterPro" id="IPR046843">
    <property type="entry name" value="LonB_AAA-LID"/>
</dbReference>
<dbReference type="Proteomes" id="UP001156601">
    <property type="component" value="Unassembled WGS sequence"/>
</dbReference>
<feature type="domain" description="Lon proteolytic" evidence="3">
    <location>
        <begin position="568"/>
        <end position="763"/>
    </location>
</feature>
<dbReference type="EMBL" id="BSOT01000005">
    <property type="protein sequence ID" value="GLR70484.1"/>
    <property type="molecule type" value="Genomic_DNA"/>
</dbReference>
<organism evidence="4 5">
    <name type="scientific">Agaribacter marinus</name>
    <dbReference type="NCBI Taxonomy" id="1431249"/>
    <lineage>
        <taxon>Bacteria</taxon>
        <taxon>Pseudomonadati</taxon>
        <taxon>Pseudomonadota</taxon>
        <taxon>Gammaproteobacteria</taxon>
        <taxon>Alteromonadales</taxon>
        <taxon>Alteromonadaceae</taxon>
        <taxon>Agaribacter</taxon>
    </lineage>
</organism>
<dbReference type="InterPro" id="IPR041699">
    <property type="entry name" value="AAA_32"/>
</dbReference>
<dbReference type="Pfam" id="PF20437">
    <property type="entry name" value="LonC_helical"/>
    <property type="match status" value="1"/>
</dbReference>
<proteinExistence type="inferred from homology"/>
<dbReference type="PRINTS" id="PR00830">
    <property type="entry name" value="ENDOLAPTASE"/>
</dbReference>
<dbReference type="Pfam" id="PF20436">
    <property type="entry name" value="LonB_AAA-LID"/>
    <property type="match status" value="1"/>
</dbReference>
<dbReference type="InterPro" id="IPR008269">
    <property type="entry name" value="Lon_proteolytic"/>
</dbReference>
<evidence type="ECO:0000256" key="2">
    <source>
        <dbReference type="PROSITE-ProRule" id="PRU01122"/>
    </source>
</evidence>
<sequence>MTIKTNTLNAYKECKILASALTPEISIGEDDDSQVDSHFLIGQERAKQALAFGLGVKSTGYNIYVMGEQATGRFTLITDYIQNEIRRTPEIFDWCYLNNFENEREPLVLKLPAGASKSLVNDMNALVDEVLATFPTAYENPGYQRRKAAIARHYEQKYDHAIDQVEAYALSKSVALIEDGSSISFSPIVDGKPVSDAEFTSYPDDVRKDYYALIDSLEEALTEALLELPGWQRESTEKLKQLKKDVTEQAIRPLIKELQHKYSGNLQVQRYITSLKPNLIDAVIEHLGTTGKDEKQDEYDHRDIFVETYVPNVLVASKVDASVPLVYEANPTYQNLFGKIEYTSVQGSVYTSYRMITAGALHKANGGYLVVEADKLLANPQVWDALKLALKFGNIRLDIPQHEPGMVNSITLSPEPIKLDVKLILLGSRSLYYALQDYDHEFPELCRVLVDFDDEIPLTPETQSQFIKRIKLEVQKLNIESIDNNALKALLTFSLRTAEHQEKLSARFAEIIELLHEAAYFCHQEKSNTINVNIVQRALQAKKYRTGRVSSQFLEDMQEGHVIIRTAGSACGTLNGLTVLDIGDTAFGTPARITATVYAGSNGIIDIEREVELGQSIHSKGVMLLSGYLGNKYAQSFPLTLSANIALEQSYGYIDGDSASLAELVALISALTDTPIHQGIAVTGSINQLGEVQAVGGVNEKIEGFFELCATRGLSGEQGVIIPRSNCVNLVLSQTVIAAVEANAFHIYSVANVDQAIEILTGKIAGTLSSQGRYPKKSVHSMAVQRLHAIADVVNGGDGE</sequence>
<dbReference type="InterPro" id="IPR014721">
    <property type="entry name" value="Ribsml_uS5_D2-typ_fold_subgr"/>
</dbReference>
<dbReference type="InterPro" id="IPR027065">
    <property type="entry name" value="Lon_Prtase"/>
</dbReference>
<reference evidence="4" key="2">
    <citation type="submission" date="2023-01" db="EMBL/GenBank/DDBJ databases">
        <title>Draft genome sequence of Agaribacter marinus strain NBRC 110023.</title>
        <authorList>
            <person name="Sun Q."/>
            <person name="Mori K."/>
        </authorList>
    </citation>
    <scope>NUCLEOTIDE SEQUENCE</scope>
    <source>
        <strain evidence="4">NBRC 110023</strain>
    </source>
</reference>
<dbReference type="Pfam" id="PF05362">
    <property type="entry name" value="Lon_C"/>
    <property type="match status" value="1"/>
</dbReference>
<dbReference type="Gene3D" id="3.40.50.300">
    <property type="entry name" value="P-loop containing nucleotide triphosphate hydrolases"/>
    <property type="match status" value="2"/>
</dbReference>
<reference evidence="4" key="1">
    <citation type="journal article" date="2014" name="Int. J. Syst. Evol. Microbiol.">
        <title>Complete genome sequence of Corynebacterium casei LMG S-19264T (=DSM 44701T), isolated from a smear-ripened cheese.</title>
        <authorList>
            <consortium name="US DOE Joint Genome Institute (JGI-PGF)"/>
            <person name="Walter F."/>
            <person name="Albersmeier A."/>
            <person name="Kalinowski J."/>
            <person name="Ruckert C."/>
        </authorList>
    </citation>
    <scope>NUCLEOTIDE SEQUENCE</scope>
    <source>
        <strain evidence="4">NBRC 110023</strain>
    </source>
</reference>
<comment type="catalytic activity">
    <reaction evidence="2">
        <text>Hydrolysis of proteins in presence of ATP.</text>
        <dbReference type="EC" id="3.4.21.53"/>
    </reaction>
</comment>
<dbReference type="PROSITE" id="PS51786">
    <property type="entry name" value="LON_PROTEOLYTIC"/>
    <property type="match status" value="1"/>
</dbReference>
<name>A0AA37SXR3_9ALTE</name>
<dbReference type="GO" id="GO:0030163">
    <property type="term" value="P:protein catabolic process"/>
    <property type="evidence" value="ECO:0007669"/>
    <property type="project" value="InterPro"/>
</dbReference>
<evidence type="ECO:0000259" key="3">
    <source>
        <dbReference type="PROSITE" id="PS51786"/>
    </source>
</evidence>
<keyword evidence="2" id="KW-0720">Serine protease</keyword>
<comment type="caution">
    <text evidence="4">The sequence shown here is derived from an EMBL/GenBank/DDBJ whole genome shotgun (WGS) entry which is preliminary data.</text>
</comment>
<keyword evidence="5" id="KW-1185">Reference proteome</keyword>
<dbReference type="PANTHER" id="PTHR10046">
    <property type="entry name" value="ATP DEPENDENT LON PROTEASE FAMILY MEMBER"/>
    <property type="match status" value="1"/>
</dbReference>
<dbReference type="Gene3D" id="3.30.230.10">
    <property type="match status" value="1"/>
</dbReference>
<dbReference type="GO" id="GO:0005524">
    <property type="term" value="F:ATP binding"/>
    <property type="evidence" value="ECO:0007669"/>
    <property type="project" value="InterPro"/>
</dbReference>
<dbReference type="RefSeq" id="WP_284216778.1">
    <property type="nucleotide sequence ID" value="NZ_BSOT01000005.1"/>
</dbReference>
<evidence type="ECO:0000313" key="4">
    <source>
        <dbReference type="EMBL" id="GLR70484.1"/>
    </source>
</evidence>
<keyword evidence="2" id="KW-0378">Hydrolase</keyword>
<dbReference type="EC" id="3.4.21.53" evidence="2"/>
<dbReference type="Pfam" id="PF13654">
    <property type="entry name" value="AAA_32"/>
    <property type="match status" value="1"/>
</dbReference>
<dbReference type="InterPro" id="IPR027417">
    <property type="entry name" value="P-loop_NTPase"/>
</dbReference>
<dbReference type="GO" id="GO:0006508">
    <property type="term" value="P:proteolysis"/>
    <property type="evidence" value="ECO:0007669"/>
    <property type="project" value="UniProtKB-KW"/>
</dbReference>